<dbReference type="RefSeq" id="WP_233373497.1">
    <property type="nucleotide sequence ID" value="NZ_JAJTWU010000007.1"/>
</dbReference>
<evidence type="ECO:0000313" key="4">
    <source>
        <dbReference type="Proteomes" id="UP001200741"/>
    </source>
</evidence>
<protein>
    <submittedName>
        <fullName evidence="3">LuxR C-terminal-related transcriptional regulator</fullName>
    </submittedName>
</protein>
<keyword evidence="4" id="KW-1185">Reference proteome</keyword>
<organism evidence="3 4">
    <name type="scientific">Pelomonas cellulosilytica</name>
    <dbReference type="NCBI Taxonomy" id="2906762"/>
    <lineage>
        <taxon>Bacteria</taxon>
        <taxon>Pseudomonadati</taxon>
        <taxon>Pseudomonadota</taxon>
        <taxon>Betaproteobacteria</taxon>
        <taxon>Burkholderiales</taxon>
        <taxon>Sphaerotilaceae</taxon>
        <taxon>Roseateles</taxon>
    </lineage>
</organism>
<evidence type="ECO:0000256" key="1">
    <source>
        <dbReference type="SAM" id="MobiDB-lite"/>
    </source>
</evidence>
<dbReference type="Gene3D" id="1.10.10.10">
    <property type="entry name" value="Winged helix-like DNA-binding domain superfamily/Winged helix DNA-binding domain"/>
    <property type="match status" value="1"/>
</dbReference>
<proteinExistence type="predicted"/>
<evidence type="ECO:0000259" key="2">
    <source>
        <dbReference type="PROSITE" id="PS50043"/>
    </source>
</evidence>
<dbReference type="InterPro" id="IPR000792">
    <property type="entry name" value="Tscrpt_reg_LuxR_C"/>
</dbReference>
<dbReference type="SMART" id="SM00421">
    <property type="entry name" value="HTH_LUXR"/>
    <property type="match status" value="1"/>
</dbReference>
<accession>A0ABS8XWY9</accession>
<sequence length="219" mass="23412">MHLAIPSSPMLPTPSELPVRPASMPPTPTQHVLAALPQPLLVLQPDRQLLFANASMQKLLDDGQGRLQGGRLVQLGPMDALRLGELLALAAAGTSSRTGLWFTPSLATGWLHVAPLAPAIALPSGWPISSVLCAVHLDQPALTQAARIDALTRQCRLSQAERQVLLLLADGEPVEATSRHLGLQVSTVRSHVRNLLGKTQAPTLMQLLRWTGSAAQRPH</sequence>
<name>A0ABS8XWY9_9BURK</name>
<feature type="region of interest" description="Disordered" evidence="1">
    <location>
        <begin position="1"/>
        <end position="28"/>
    </location>
</feature>
<dbReference type="CDD" id="cd06170">
    <property type="entry name" value="LuxR_C_like"/>
    <property type="match status" value="1"/>
</dbReference>
<dbReference type="Proteomes" id="UP001200741">
    <property type="component" value="Unassembled WGS sequence"/>
</dbReference>
<comment type="caution">
    <text evidence="3">The sequence shown here is derived from an EMBL/GenBank/DDBJ whole genome shotgun (WGS) entry which is preliminary data.</text>
</comment>
<dbReference type="Pfam" id="PF00196">
    <property type="entry name" value="GerE"/>
    <property type="match status" value="1"/>
</dbReference>
<dbReference type="PRINTS" id="PR00038">
    <property type="entry name" value="HTHLUXR"/>
</dbReference>
<evidence type="ECO:0000313" key="3">
    <source>
        <dbReference type="EMBL" id="MCE4556463.1"/>
    </source>
</evidence>
<feature type="domain" description="HTH luxR-type" evidence="2">
    <location>
        <begin position="150"/>
        <end position="215"/>
    </location>
</feature>
<reference evidence="3 4" key="1">
    <citation type="submission" date="2021-12" db="EMBL/GenBank/DDBJ databases">
        <title>Genome seq of P8.</title>
        <authorList>
            <person name="Seo T."/>
        </authorList>
    </citation>
    <scope>NUCLEOTIDE SEQUENCE [LARGE SCALE GENOMIC DNA]</scope>
    <source>
        <strain evidence="3 4">P8</strain>
    </source>
</reference>
<gene>
    <name evidence="3" type="ORF">LXT13_18875</name>
</gene>
<dbReference type="InterPro" id="IPR036388">
    <property type="entry name" value="WH-like_DNA-bd_sf"/>
</dbReference>
<dbReference type="PROSITE" id="PS50043">
    <property type="entry name" value="HTH_LUXR_2"/>
    <property type="match status" value="1"/>
</dbReference>
<dbReference type="SUPFAM" id="SSF46894">
    <property type="entry name" value="C-terminal effector domain of the bipartite response regulators"/>
    <property type="match status" value="1"/>
</dbReference>
<dbReference type="EMBL" id="JAJTWU010000007">
    <property type="protein sequence ID" value="MCE4556463.1"/>
    <property type="molecule type" value="Genomic_DNA"/>
</dbReference>
<dbReference type="InterPro" id="IPR016032">
    <property type="entry name" value="Sig_transdc_resp-reg_C-effctor"/>
</dbReference>